<feature type="domain" description="NADP-dependent oxidoreductase" evidence="2">
    <location>
        <begin position="59"/>
        <end position="142"/>
    </location>
</feature>
<reference evidence="3 4" key="2">
    <citation type="journal article" date="2018" name="New Phytol.">
        <title>High intraspecific genome diversity in the model arbuscular mycorrhizal symbiont Rhizophagus irregularis.</title>
        <authorList>
            <person name="Chen E.C.H."/>
            <person name="Morin E."/>
            <person name="Beaudet D."/>
            <person name="Noel J."/>
            <person name="Yildirir G."/>
            <person name="Ndikumana S."/>
            <person name="Charron P."/>
            <person name="St-Onge C."/>
            <person name="Giorgi J."/>
            <person name="Kruger M."/>
            <person name="Marton T."/>
            <person name="Ropars J."/>
            <person name="Grigoriev I.V."/>
            <person name="Hainaut M."/>
            <person name="Henrissat B."/>
            <person name="Roux C."/>
            <person name="Martin F."/>
            <person name="Corradi N."/>
        </authorList>
    </citation>
    <scope>NUCLEOTIDE SEQUENCE [LARGE SCALE GENOMIC DNA]</scope>
    <source>
        <strain evidence="3 4">DAOM 197198</strain>
    </source>
</reference>
<dbReference type="InterPro" id="IPR036812">
    <property type="entry name" value="NAD(P)_OxRdtase_dom_sf"/>
</dbReference>
<reference evidence="3 4" key="1">
    <citation type="journal article" date="2013" name="Proc. Natl. Acad. Sci. U.S.A.">
        <title>Genome of an arbuscular mycorrhizal fungus provides insight into the oldest plant symbiosis.</title>
        <authorList>
            <person name="Tisserant E."/>
            <person name="Malbreil M."/>
            <person name="Kuo A."/>
            <person name="Kohler A."/>
            <person name="Symeonidi A."/>
            <person name="Balestrini R."/>
            <person name="Charron P."/>
            <person name="Duensing N."/>
            <person name="Frei Dit Frey N."/>
            <person name="Gianinazzi-Pearson V."/>
            <person name="Gilbert L.B."/>
            <person name="Handa Y."/>
            <person name="Herr J.R."/>
            <person name="Hijri M."/>
            <person name="Koul R."/>
            <person name="Kawaguchi M."/>
            <person name="Krajinski F."/>
            <person name="Lammers P.J."/>
            <person name="Masclaux F.G."/>
            <person name="Murat C."/>
            <person name="Morin E."/>
            <person name="Ndikumana S."/>
            <person name="Pagni M."/>
            <person name="Petitpierre D."/>
            <person name="Requena N."/>
            <person name="Rosikiewicz P."/>
            <person name="Riley R."/>
            <person name="Saito K."/>
            <person name="San Clemente H."/>
            <person name="Shapiro H."/>
            <person name="van Tuinen D."/>
            <person name="Becard G."/>
            <person name="Bonfante P."/>
            <person name="Paszkowski U."/>
            <person name="Shachar-Hill Y.Y."/>
            <person name="Tuskan G.A."/>
            <person name="Young P.W."/>
            <person name="Sanders I.R."/>
            <person name="Henrissat B."/>
            <person name="Rensing S.A."/>
            <person name="Grigoriev I.V."/>
            <person name="Corradi N."/>
            <person name="Roux C."/>
            <person name="Martin F."/>
        </authorList>
    </citation>
    <scope>NUCLEOTIDE SEQUENCE [LARGE SCALE GENOMIC DNA]</scope>
    <source>
        <strain evidence="3 4">DAOM 197198</strain>
    </source>
</reference>
<dbReference type="Pfam" id="PF00248">
    <property type="entry name" value="Aldo_ket_red"/>
    <property type="match status" value="1"/>
</dbReference>
<sequence>MTHDTSPSKVLDDYDLLGRSGLRVSQYVLELRKSSKESCRNLDESFKRLNMSYVDILYVLYVAISNTPSWELARANAIAELPLSLIGLQSRYNLLDRSLEFVLQPACAELDVGILLWGVTAESFLTGKYTRKSAVVALNWVQQNCSTIGARAAAQLEENLKSLEFKMSPEQMKQLDEVSKPTEIPFPYSYVLTFLIDISEKTLKFQKNFEPVDFIVEINNKGVKERKKKKK</sequence>
<keyword evidence="1" id="KW-0560">Oxidoreductase</keyword>
<evidence type="ECO:0000259" key="2">
    <source>
        <dbReference type="Pfam" id="PF00248"/>
    </source>
</evidence>
<evidence type="ECO:0000256" key="1">
    <source>
        <dbReference type="ARBA" id="ARBA00023002"/>
    </source>
</evidence>
<dbReference type="SMR" id="A0A2P4PZE9"/>
<organism evidence="3 4">
    <name type="scientific">Rhizophagus irregularis (strain DAOM 181602 / DAOM 197198 / MUCL 43194)</name>
    <name type="common">Arbuscular mycorrhizal fungus</name>
    <name type="synonym">Glomus intraradices</name>
    <dbReference type="NCBI Taxonomy" id="747089"/>
    <lineage>
        <taxon>Eukaryota</taxon>
        <taxon>Fungi</taxon>
        <taxon>Fungi incertae sedis</taxon>
        <taxon>Mucoromycota</taxon>
        <taxon>Glomeromycotina</taxon>
        <taxon>Glomeromycetes</taxon>
        <taxon>Glomerales</taxon>
        <taxon>Glomeraceae</taxon>
        <taxon>Rhizophagus</taxon>
    </lineage>
</organism>
<dbReference type="AlphaFoldDB" id="A0A2P4PZE9"/>
<dbReference type="InterPro" id="IPR050523">
    <property type="entry name" value="AKR_Detox_Biosynth"/>
</dbReference>
<accession>A0A2P4PZE9</accession>
<dbReference type="SUPFAM" id="SSF51430">
    <property type="entry name" value="NAD(P)-linked oxidoreductase"/>
    <property type="match status" value="1"/>
</dbReference>
<comment type="caution">
    <text evidence="3">The sequence shown here is derived from an EMBL/GenBank/DDBJ whole genome shotgun (WGS) entry which is preliminary data.</text>
</comment>
<dbReference type="Proteomes" id="UP000018888">
    <property type="component" value="Unassembled WGS sequence"/>
</dbReference>
<protein>
    <recommendedName>
        <fullName evidence="2">NADP-dependent oxidoreductase domain-containing protein</fullName>
    </recommendedName>
</protein>
<dbReference type="PANTHER" id="PTHR43364:SF4">
    <property type="entry name" value="NAD(P)-LINKED OXIDOREDUCTASE SUPERFAMILY PROTEIN"/>
    <property type="match status" value="1"/>
</dbReference>
<dbReference type="VEuPathDB" id="FungiDB:RhiirFUN_023289"/>
<dbReference type="EMBL" id="AUPC02000116">
    <property type="protein sequence ID" value="POG70777.1"/>
    <property type="molecule type" value="Genomic_DNA"/>
</dbReference>
<dbReference type="PANTHER" id="PTHR43364">
    <property type="entry name" value="NADH-SPECIFIC METHYLGLYOXAL REDUCTASE-RELATED"/>
    <property type="match status" value="1"/>
</dbReference>
<evidence type="ECO:0000313" key="4">
    <source>
        <dbReference type="Proteomes" id="UP000018888"/>
    </source>
</evidence>
<proteinExistence type="predicted"/>
<dbReference type="Gene3D" id="3.20.20.100">
    <property type="entry name" value="NADP-dependent oxidoreductase domain"/>
    <property type="match status" value="1"/>
</dbReference>
<dbReference type="InterPro" id="IPR023210">
    <property type="entry name" value="NADP_OxRdtase_dom"/>
</dbReference>
<keyword evidence="4" id="KW-1185">Reference proteome</keyword>
<evidence type="ECO:0000313" key="3">
    <source>
        <dbReference type="EMBL" id="POG70777.1"/>
    </source>
</evidence>
<name>A0A2P4PZE9_RHIID</name>
<dbReference type="GO" id="GO:0005829">
    <property type="term" value="C:cytosol"/>
    <property type="evidence" value="ECO:0007669"/>
    <property type="project" value="TreeGrafter"/>
</dbReference>
<dbReference type="GO" id="GO:0016491">
    <property type="term" value="F:oxidoreductase activity"/>
    <property type="evidence" value="ECO:0007669"/>
    <property type="project" value="UniProtKB-KW"/>
</dbReference>
<gene>
    <name evidence="3" type="ORF">GLOIN_2v1775512</name>
</gene>